<feature type="region of interest" description="Disordered" evidence="11">
    <location>
        <begin position="80"/>
        <end position="219"/>
    </location>
</feature>
<evidence type="ECO:0000256" key="11">
    <source>
        <dbReference type="SAM" id="MobiDB-lite"/>
    </source>
</evidence>
<sequence>MAENAPPPTAAPAANDSSRGMPYYEKLRKDLRDALQRKRTLDQNLANIEDNIYRMESSYLDDTGAGNIIKGFDNYMKGATGTTAGSMGGGTATRRKGGITEADRIFSRSSAVVNRDSPAPSTTTSSHAPTPTSGAATPGATNTNPKKHKKSEADEDEKPAKRGKITFSIGLDLRQRKRPEIKAESPEIKAEIPKMKAEIPKIKVTSPTPSGGQDTSGYI</sequence>
<evidence type="ECO:0000256" key="7">
    <source>
        <dbReference type="ARBA" id="ARBA00023163"/>
    </source>
</evidence>
<keyword evidence="5 9" id="KW-0805">Transcription regulation</keyword>
<keyword evidence="8 9" id="KW-0539">Nucleus</keyword>
<feature type="compositionally biased region" description="Basic and acidic residues" evidence="11">
    <location>
        <begin position="178"/>
        <end position="201"/>
    </location>
</feature>
<gene>
    <name evidence="12" type="ORF">BT63DRAFT_408417</name>
</gene>
<dbReference type="PANTHER" id="PTHR13476">
    <property type="entry name" value="CHROMATIN MODIFICATION-RELATED PROTEIN MEAF6"/>
    <property type="match status" value="1"/>
</dbReference>
<feature type="region of interest" description="Disordered" evidence="11">
    <location>
        <begin position="1"/>
        <end position="22"/>
    </location>
</feature>
<comment type="similarity">
    <text evidence="2 9">Belongs to the EAF6 family.</text>
</comment>
<evidence type="ECO:0000256" key="1">
    <source>
        <dbReference type="ARBA" id="ARBA00004123"/>
    </source>
</evidence>
<evidence type="ECO:0000256" key="5">
    <source>
        <dbReference type="ARBA" id="ARBA00023015"/>
    </source>
</evidence>
<dbReference type="GO" id="GO:0035267">
    <property type="term" value="C:NuA4 histone acetyltransferase complex"/>
    <property type="evidence" value="ECO:0007669"/>
    <property type="project" value="UniProtKB-UniRule"/>
</dbReference>
<proteinExistence type="inferred from homology"/>
<dbReference type="OrthoDB" id="440324at2759"/>
<comment type="subunit">
    <text evidence="9">Component of the NuA4 histone acetyltransferase complex.</text>
</comment>
<keyword evidence="13" id="KW-1185">Reference proteome</keyword>
<feature type="compositionally biased region" description="Low complexity" evidence="11">
    <location>
        <begin position="117"/>
        <end position="144"/>
    </location>
</feature>
<evidence type="ECO:0000256" key="9">
    <source>
        <dbReference type="RuleBase" id="RU368022"/>
    </source>
</evidence>
<name>A0A6A6UPK4_9PEZI</name>
<protein>
    <recommendedName>
        <fullName evidence="3 9">Chromatin modification-related protein EAF6</fullName>
    </recommendedName>
</protein>
<feature type="coiled-coil region" evidence="10">
    <location>
        <begin position="24"/>
        <end position="51"/>
    </location>
</feature>
<keyword evidence="4 9" id="KW-0156">Chromatin regulator</keyword>
<dbReference type="GO" id="GO:0006281">
    <property type="term" value="P:DNA repair"/>
    <property type="evidence" value="ECO:0007669"/>
    <property type="project" value="UniProtKB-UniRule"/>
</dbReference>
<dbReference type="EMBL" id="MU004230">
    <property type="protein sequence ID" value="KAF2674209.1"/>
    <property type="molecule type" value="Genomic_DNA"/>
</dbReference>
<keyword evidence="9" id="KW-0227">DNA damage</keyword>
<keyword evidence="7 9" id="KW-0804">Transcription</keyword>
<dbReference type="Proteomes" id="UP000799302">
    <property type="component" value="Unassembled WGS sequence"/>
</dbReference>
<evidence type="ECO:0000256" key="2">
    <source>
        <dbReference type="ARBA" id="ARBA00010916"/>
    </source>
</evidence>
<comment type="subcellular location">
    <subcellularLocation>
        <location evidence="1 9">Nucleus</location>
    </subcellularLocation>
</comment>
<organism evidence="12 13">
    <name type="scientific">Microthyrium microscopicum</name>
    <dbReference type="NCBI Taxonomy" id="703497"/>
    <lineage>
        <taxon>Eukaryota</taxon>
        <taxon>Fungi</taxon>
        <taxon>Dikarya</taxon>
        <taxon>Ascomycota</taxon>
        <taxon>Pezizomycotina</taxon>
        <taxon>Dothideomycetes</taxon>
        <taxon>Dothideomycetes incertae sedis</taxon>
        <taxon>Microthyriales</taxon>
        <taxon>Microthyriaceae</taxon>
        <taxon>Microthyrium</taxon>
    </lineage>
</organism>
<dbReference type="GO" id="GO:0005634">
    <property type="term" value="C:nucleus"/>
    <property type="evidence" value="ECO:0007669"/>
    <property type="project" value="UniProtKB-SubCell"/>
</dbReference>
<keyword evidence="6 10" id="KW-0175">Coiled coil</keyword>
<evidence type="ECO:0000256" key="3">
    <source>
        <dbReference type="ARBA" id="ARBA00018504"/>
    </source>
</evidence>
<feature type="compositionally biased region" description="Pro residues" evidence="11">
    <location>
        <begin position="1"/>
        <end position="10"/>
    </location>
</feature>
<dbReference type="InterPro" id="IPR015418">
    <property type="entry name" value="Eaf6"/>
</dbReference>
<accession>A0A6A6UPK4</accession>
<dbReference type="AlphaFoldDB" id="A0A6A6UPK4"/>
<feature type="compositionally biased region" description="Polar residues" evidence="11">
    <location>
        <begin position="205"/>
        <end position="219"/>
    </location>
</feature>
<evidence type="ECO:0000313" key="13">
    <source>
        <dbReference type="Proteomes" id="UP000799302"/>
    </source>
</evidence>
<dbReference type="Pfam" id="PF09340">
    <property type="entry name" value="NuA4"/>
    <property type="match status" value="1"/>
</dbReference>
<evidence type="ECO:0000256" key="6">
    <source>
        <dbReference type="ARBA" id="ARBA00023054"/>
    </source>
</evidence>
<evidence type="ECO:0000256" key="4">
    <source>
        <dbReference type="ARBA" id="ARBA00022853"/>
    </source>
</evidence>
<keyword evidence="9" id="KW-0234">DNA repair</keyword>
<evidence type="ECO:0000256" key="10">
    <source>
        <dbReference type="SAM" id="Coils"/>
    </source>
</evidence>
<reference evidence="12" key="1">
    <citation type="journal article" date="2020" name="Stud. Mycol.">
        <title>101 Dothideomycetes genomes: a test case for predicting lifestyles and emergence of pathogens.</title>
        <authorList>
            <person name="Haridas S."/>
            <person name="Albert R."/>
            <person name="Binder M."/>
            <person name="Bloem J."/>
            <person name="Labutti K."/>
            <person name="Salamov A."/>
            <person name="Andreopoulos B."/>
            <person name="Baker S."/>
            <person name="Barry K."/>
            <person name="Bills G."/>
            <person name="Bluhm B."/>
            <person name="Cannon C."/>
            <person name="Castanera R."/>
            <person name="Culley D."/>
            <person name="Daum C."/>
            <person name="Ezra D."/>
            <person name="Gonzalez J."/>
            <person name="Henrissat B."/>
            <person name="Kuo A."/>
            <person name="Liang C."/>
            <person name="Lipzen A."/>
            <person name="Lutzoni F."/>
            <person name="Magnuson J."/>
            <person name="Mondo S."/>
            <person name="Nolan M."/>
            <person name="Ohm R."/>
            <person name="Pangilinan J."/>
            <person name="Park H.-J."/>
            <person name="Ramirez L."/>
            <person name="Alfaro M."/>
            <person name="Sun H."/>
            <person name="Tritt A."/>
            <person name="Yoshinaga Y."/>
            <person name="Zwiers L.-H."/>
            <person name="Turgeon B."/>
            <person name="Goodwin S."/>
            <person name="Spatafora J."/>
            <person name="Crous P."/>
            <person name="Grigoriev I."/>
        </authorList>
    </citation>
    <scope>NUCLEOTIDE SEQUENCE</scope>
    <source>
        <strain evidence="12">CBS 115976</strain>
    </source>
</reference>
<evidence type="ECO:0000313" key="12">
    <source>
        <dbReference type="EMBL" id="KAF2674209.1"/>
    </source>
</evidence>
<evidence type="ECO:0000256" key="8">
    <source>
        <dbReference type="ARBA" id="ARBA00023242"/>
    </source>
</evidence>
<comment type="function">
    <text evidence="9">Component of the NuA4 histone acetyltransferase complex which is involved in transcriptional activation of selected genes principally by acetylation of nucleosomal histone H4 and H2A. The NuA4 complex is also involved in DNA repair.</text>
</comment>
<dbReference type="GO" id="GO:0006325">
    <property type="term" value="P:chromatin organization"/>
    <property type="evidence" value="ECO:0007669"/>
    <property type="project" value="UniProtKB-KW"/>
</dbReference>